<organism evidence="9 10">
    <name type="scientific">Candidatus Bipolaricaulis anaerobius</name>
    <dbReference type="NCBI Taxonomy" id="2026885"/>
    <lineage>
        <taxon>Bacteria</taxon>
        <taxon>Candidatus Bipolaricaulota</taxon>
        <taxon>Candidatus Bipolaricaulia</taxon>
        <taxon>Candidatus Bipolaricaulales</taxon>
        <taxon>Candidatus Bipolaricaulaceae</taxon>
        <taxon>Candidatus Bipolaricaulis</taxon>
    </lineage>
</organism>
<keyword evidence="6 7" id="KW-0472">Membrane</keyword>
<accession>A0A2X3K5H9</accession>
<dbReference type="CDD" id="cd06261">
    <property type="entry name" value="TM_PBP2"/>
    <property type="match status" value="1"/>
</dbReference>
<dbReference type="PANTHER" id="PTHR43163">
    <property type="entry name" value="DIPEPTIDE TRANSPORT SYSTEM PERMEASE PROTEIN DPPB-RELATED"/>
    <property type="match status" value="1"/>
</dbReference>
<dbReference type="InterPro" id="IPR035906">
    <property type="entry name" value="MetI-like_sf"/>
</dbReference>
<evidence type="ECO:0000256" key="5">
    <source>
        <dbReference type="ARBA" id="ARBA00022989"/>
    </source>
</evidence>
<dbReference type="PANTHER" id="PTHR43163:SF6">
    <property type="entry name" value="DIPEPTIDE TRANSPORT SYSTEM PERMEASE PROTEIN DPPB-RELATED"/>
    <property type="match status" value="1"/>
</dbReference>
<protein>
    <submittedName>
        <fullName evidence="9">Dipeptide ABC transporter, permease component</fullName>
    </submittedName>
</protein>
<dbReference type="AlphaFoldDB" id="A0A2X3K5H9"/>
<evidence type="ECO:0000256" key="7">
    <source>
        <dbReference type="RuleBase" id="RU363032"/>
    </source>
</evidence>
<dbReference type="Pfam" id="PF19300">
    <property type="entry name" value="BPD_transp_1_N"/>
    <property type="match status" value="1"/>
</dbReference>
<feature type="transmembrane region" description="Helical" evidence="7">
    <location>
        <begin position="12"/>
        <end position="33"/>
    </location>
</feature>
<evidence type="ECO:0000313" key="10">
    <source>
        <dbReference type="Proteomes" id="UP000249818"/>
    </source>
</evidence>
<dbReference type="KEGG" id="bana:BARAN1_0513"/>
<evidence type="ECO:0000256" key="6">
    <source>
        <dbReference type="ARBA" id="ARBA00023136"/>
    </source>
</evidence>
<evidence type="ECO:0000256" key="4">
    <source>
        <dbReference type="ARBA" id="ARBA00022692"/>
    </source>
</evidence>
<proteinExistence type="inferred from homology"/>
<feature type="transmembrane region" description="Helical" evidence="7">
    <location>
        <begin position="261"/>
        <end position="287"/>
    </location>
</feature>
<keyword evidence="3" id="KW-1003">Cell membrane</keyword>
<dbReference type="GO" id="GO:0005886">
    <property type="term" value="C:plasma membrane"/>
    <property type="evidence" value="ECO:0007669"/>
    <property type="project" value="UniProtKB-SubCell"/>
</dbReference>
<evidence type="ECO:0000259" key="8">
    <source>
        <dbReference type="PROSITE" id="PS50928"/>
    </source>
</evidence>
<keyword evidence="5 7" id="KW-1133">Transmembrane helix</keyword>
<dbReference type="InterPro" id="IPR000515">
    <property type="entry name" value="MetI-like"/>
</dbReference>
<evidence type="ECO:0000256" key="2">
    <source>
        <dbReference type="ARBA" id="ARBA00022448"/>
    </source>
</evidence>
<dbReference type="Pfam" id="PF00528">
    <property type="entry name" value="BPD_transp_1"/>
    <property type="match status" value="1"/>
</dbReference>
<gene>
    <name evidence="9" type="primary">dppB</name>
    <name evidence="9" type="ORF">BARAN1_0513</name>
</gene>
<comment type="subcellular location">
    <subcellularLocation>
        <location evidence="1 7">Cell membrane</location>
        <topology evidence="1 7">Multi-pass membrane protein</topology>
    </subcellularLocation>
</comment>
<feature type="transmembrane region" description="Helical" evidence="7">
    <location>
        <begin position="105"/>
        <end position="126"/>
    </location>
</feature>
<comment type="similarity">
    <text evidence="7">Belongs to the binding-protein-dependent transport system permease family.</text>
</comment>
<dbReference type="OrthoDB" id="29805at2"/>
<evidence type="ECO:0000256" key="1">
    <source>
        <dbReference type="ARBA" id="ARBA00004651"/>
    </source>
</evidence>
<dbReference type="SUPFAM" id="SSF161098">
    <property type="entry name" value="MetI-like"/>
    <property type="match status" value="1"/>
</dbReference>
<evidence type="ECO:0000313" key="9">
    <source>
        <dbReference type="EMBL" id="SQD92537.1"/>
    </source>
</evidence>
<evidence type="ECO:0000256" key="3">
    <source>
        <dbReference type="ARBA" id="ARBA00022475"/>
    </source>
</evidence>
<keyword evidence="4 7" id="KW-0812">Transmembrane</keyword>
<dbReference type="GO" id="GO:0055085">
    <property type="term" value="P:transmembrane transport"/>
    <property type="evidence" value="ECO:0007669"/>
    <property type="project" value="InterPro"/>
</dbReference>
<dbReference type="Gene3D" id="1.10.3720.10">
    <property type="entry name" value="MetI-like"/>
    <property type="match status" value="1"/>
</dbReference>
<name>A0A2X3K5H9_9BACT</name>
<feature type="transmembrane region" description="Helical" evidence="7">
    <location>
        <begin position="307"/>
        <end position="333"/>
    </location>
</feature>
<reference evidence="10" key="1">
    <citation type="submission" date="2018-05" db="EMBL/GenBank/DDBJ databases">
        <authorList>
            <person name="Hao L."/>
        </authorList>
    </citation>
    <scope>NUCLEOTIDE SEQUENCE [LARGE SCALE GENOMIC DNA]</scope>
</reference>
<dbReference type="PROSITE" id="PS50928">
    <property type="entry name" value="ABC_TM1"/>
    <property type="match status" value="1"/>
</dbReference>
<dbReference type="Proteomes" id="UP000249818">
    <property type="component" value="Chromosome BARAN1"/>
</dbReference>
<dbReference type="InterPro" id="IPR045621">
    <property type="entry name" value="BPD_transp_1_N"/>
</dbReference>
<feature type="transmembrane region" description="Helical" evidence="7">
    <location>
        <begin position="138"/>
        <end position="161"/>
    </location>
</feature>
<sequence>MGGISRYIAQRLMLTIPMLFILVTIVFVILRVMPGDPVLAMLGGRNVSPTVLEAHRQKLGLDKPLIHQYGEYLGQIIRGDFGTSMSTSQPVLRELFSRLPATVELAIFGLLAAVLLGFVTGVIAATRPGQVIDHAIRVFHIGSFAVPLFWLGLMLQVFVAVKLGWLPVAKPLSGNISYAFQSKTGFFLLDGMLQGRWDWVADAARHLILPAITLGFAQAGFLGRMTRASMLEVLDADYVTTARAKGLREWGVVLRHALRNALIPIVTVFGLQFAILMGGAVLTETVFSWPGVASYLMSSITARDYPAIQGTVIFIAIFISVINLIIDVLYTVIDPRVRY</sequence>
<keyword evidence="10" id="KW-1185">Reference proteome</keyword>
<keyword evidence="2 7" id="KW-0813">Transport</keyword>
<feature type="transmembrane region" description="Helical" evidence="7">
    <location>
        <begin position="203"/>
        <end position="222"/>
    </location>
</feature>
<feature type="domain" description="ABC transmembrane type-1" evidence="8">
    <location>
        <begin position="99"/>
        <end position="330"/>
    </location>
</feature>
<dbReference type="EMBL" id="LS483254">
    <property type="protein sequence ID" value="SQD92537.1"/>
    <property type="molecule type" value="Genomic_DNA"/>
</dbReference>
<dbReference type="RefSeq" id="WP_157959396.1">
    <property type="nucleotide sequence ID" value="NZ_LS483254.1"/>
</dbReference>